<accession>A0A1S6QCY1</accession>
<feature type="binding site" evidence="4">
    <location>
        <position position="60"/>
    </location>
    <ligand>
        <name>Fe cation</name>
        <dbReference type="ChEBI" id="CHEBI:24875"/>
        <label>2</label>
    </ligand>
</feature>
<dbReference type="Pfam" id="PF01814">
    <property type="entry name" value="Hemerythrin"/>
    <property type="match status" value="1"/>
</dbReference>
<dbReference type="NCBIfam" id="TIGR00058">
    <property type="entry name" value="Hemerythrin"/>
    <property type="match status" value="1"/>
</dbReference>
<dbReference type="EMBL" id="KY007319">
    <property type="protein sequence ID" value="AQV13617.1"/>
    <property type="molecule type" value="mRNA"/>
</dbReference>
<dbReference type="Gene3D" id="1.20.120.50">
    <property type="entry name" value="Hemerythrin-like"/>
    <property type="match status" value="1"/>
</dbReference>
<feature type="binding site" evidence="4">
    <location>
        <position position="60"/>
    </location>
    <ligand>
        <name>Fe cation</name>
        <dbReference type="ChEBI" id="CHEBI:24875"/>
        <label>1</label>
    </ligand>
</feature>
<evidence type="ECO:0000256" key="3">
    <source>
        <dbReference type="ARBA" id="ARBA00023004"/>
    </source>
</evidence>
<feature type="binding site" evidence="4">
    <location>
        <position position="108"/>
    </location>
    <ligand>
        <name>Fe cation</name>
        <dbReference type="ChEBI" id="CHEBI:24875"/>
        <label>2</label>
    </ligand>
</feature>
<organism evidence="6">
    <name type="scientific">Cossura longocirrata</name>
    <dbReference type="NCBI Taxonomy" id="1964453"/>
    <lineage>
        <taxon>Eukaryota</taxon>
        <taxon>Metazoa</taxon>
        <taxon>Spiralia</taxon>
        <taxon>Lophotrochozoa</taxon>
        <taxon>Annelida</taxon>
        <taxon>Polychaeta</taxon>
        <taxon>Sedentaria</taxon>
        <taxon>Scolecida</taxon>
        <taxon>Cossuridae</taxon>
        <taxon>Cossura</taxon>
    </lineage>
</organism>
<dbReference type="NCBIfam" id="TIGR02481">
    <property type="entry name" value="hemeryth_dom"/>
    <property type="match status" value="1"/>
</dbReference>
<feature type="binding site" evidence="4">
    <location>
        <position position="113"/>
    </location>
    <ligand>
        <name>Fe cation</name>
        <dbReference type="ChEBI" id="CHEBI:24875"/>
        <label>2</label>
    </ligand>
</feature>
<keyword evidence="3 4" id="KW-0408">Iron</keyword>
<evidence type="ECO:0000256" key="4">
    <source>
        <dbReference type="PIRSR" id="PIRSR002033-1"/>
    </source>
</evidence>
<protein>
    <submittedName>
        <fullName evidence="6">Hemerythrin</fullName>
    </submittedName>
</protein>
<dbReference type="AlphaFoldDB" id="A0A1S6QCY1"/>
<feature type="binding site" evidence="4">
    <location>
        <position position="79"/>
    </location>
    <ligand>
        <name>Fe cation</name>
        <dbReference type="ChEBI" id="CHEBI:24875"/>
        <label>2</label>
    </ligand>
</feature>
<dbReference type="PANTHER" id="PTHR37164:SF1">
    <property type="entry name" value="BACTERIOHEMERYTHRIN"/>
    <property type="match status" value="1"/>
</dbReference>
<evidence type="ECO:0000313" key="6">
    <source>
        <dbReference type="EMBL" id="AQV13617.1"/>
    </source>
</evidence>
<comment type="similarity">
    <text evidence="1">Belongs to the hemerythrin family.</text>
</comment>
<dbReference type="InterPro" id="IPR035938">
    <property type="entry name" value="Hemerythrin-like_sf"/>
</dbReference>
<dbReference type="SUPFAM" id="SSF47188">
    <property type="entry name" value="Hemerythrin-like"/>
    <property type="match status" value="1"/>
</dbReference>
<dbReference type="PIRSF" id="PIRSF002033">
    <property type="entry name" value="Hemerythrin"/>
    <property type="match status" value="1"/>
</dbReference>
<feature type="binding site" evidence="4">
    <location>
        <position position="56"/>
    </location>
    <ligand>
        <name>Fe cation</name>
        <dbReference type="ChEBI" id="CHEBI:24875"/>
        <label>1</label>
    </ligand>
</feature>
<dbReference type="InterPro" id="IPR016131">
    <property type="entry name" value="Haemerythrin_Fe_BS"/>
</dbReference>
<dbReference type="CDD" id="cd12107">
    <property type="entry name" value="Hemerythrin"/>
    <property type="match status" value="1"/>
</dbReference>
<dbReference type="InterPro" id="IPR012827">
    <property type="entry name" value="Hemerythrin_metal-bd"/>
</dbReference>
<dbReference type="PROSITE" id="PS00550">
    <property type="entry name" value="HEMERYTHRINS"/>
    <property type="match status" value="1"/>
</dbReference>
<evidence type="ECO:0000256" key="1">
    <source>
        <dbReference type="ARBA" id="ARBA00010587"/>
    </source>
</evidence>
<dbReference type="GO" id="GO:0005506">
    <property type="term" value="F:iron ion binding"/>
    <property type="evidence" value="ECO:0007669"/>
    <property type="project" value="InterPro"/>
</dbReference>
<dbReference type="PANTHER" id="PTHR37164">
    <property type="entry name" value="BACTERIOHEMERYTHRIN"/>
    <property type="match status" value="1"/>
</dbReference>
<feature type="binding site" evidence="4">
    <location>
        <position position="113"/>
    </location>
    <ligand>
        <name>Fe cation</name>
        <dbReference type="ChEBI" id="CHEBI:24875"/>
        <label>1</label>
    </ligand>
</feature>
<evidence type="ECO:0000259" key="5">
    <source>
        <dbReference type="Pfam" id="PF01814"/>
    </source>
</evidence>
<reference evidence="6" key="1">
    <citation type="submission" date="2016-10" db="EMBL/GenBank/DDBJ databases">
        <title>Discovery and evolution of novel hemerythrin genes in annelid worms.</title>
        <authorList>
            <person name="Costa-Paiva E.M."/>
            <person name="Whelan N.V."/>
            <person name="Waits D.S."/>
            <person name="Santos S."/>
            <person name="Schrago C.G."/>
            <person name="Halanych K.M."/>
        </authorList>
    </citation>
    <scope>NUCLEOTIDE SEQUENCE</scope>
</reference>
<dbReference type="PRINTS" id="PR00186">
    <property type="entry name" value="HEMERYTHRIN"/>
</dbReference>
<dbReference type="InterPro" id="IPR002063">
    <property type="entry name" value="Haemerythrin"/>
</dbReference>
<feature type="binding site" evidence="4">
    <location>
        <position position="26"/>
    </location>
    <ligand>
        <name>Fe cation</name>
        <dbReference type="ChEBI" id="CHEBI:24875"/>
        <label>1</label>
    </ligand>
</feature>
<name>A0A1S6QCY1_9ANNE</name>
<feature type="binding site" evidence="4">
    <location>
        <position position="75"/>
    </location>
    <ligand>
        <name>Fe cation</name>
        <dbReference type="ChEBI" id="CHEBI:24875"/>
        <label>2</label>
    </ligand>
</feature>
<evidence type="ECO:0000256" key="2">
    <source>
        <dbReference type="ARBA" id="ARBA00022723"/>
    </source>
</evidence>
<feature type="domain" description="Hemerythrin-like" evidence="5">
    <location>
        <begin position="19"/>
        <end position="119"/>
    </location>
</feature>
<proteinExistence type="evidence at transcript level"/>
<dbReference type="InterPro" id="IPR012312">
    <property type="entry name" value="Hemerythrin-like"/>
</dbReference>
<sequence length="120" mass="13136">MGFDVPEPYVWDESFRVNYDNIDTEHQGLFKAIFDCSKAPGDGGKLSHLATVVGAHFATEEKMFAAANYSDAASHTKVHADFLAKVKGLSAPLSDDTVAFAKNWLVNHIKGTDTKYKGKL</sequence>
<keyword evidence="2 4" id="KW-0479">Metal-binding</keyword>
<dbReference type="InterPro" id="IPR050669">
    <property type="entry name" value="Hemerythrin"/>
</dbReference>